<name>A0A830ESK7_9EURY</name>
<reference evidence="1" key="1">
    <citation type="journal article" date="2014" name="Int. J. Syst. Evol. Microbiol.">
        <title>Complete genome sequence of Corynebacterium casei LMG S-19264T (=DSM 44701T), isolated from a smear-ripened cheese.</title>
        <authorList>
            <consortium name="US DOE Joint Genome Institute (JGI-PGF)"/>
            <person name="Walter F."/>
            <person name="Albersmeier A."/>
            <person name="Kalinowski J."/>
            <person name="Ruckert C."/>
        </authorList>
    </citation>
    <scope>NUCLEOTIDE SEQUENCE</scope>
    <source>
        <strain evidence="1">JCM 14359</strain>
    </source>
</reference>
<evidence type="ECO:0000313" key="2">
    <source>
        <dbReference type="Proteomes" id="UP000653099"/>
    </source>
</evidence>
<gene>
    <name evidence="1" type="ORF">GCM10008995_29340</name>
</gene>
<organism evidence="1 2">
    <name type="scientific">Halobellus salinus</name>
    <dbReference type="NCBI Taxonomy" id="931585"/>
    <lineage>
        <taxon>Archaea</taxon>
        <taxon>Methanobacteriati</taxon>
        <taxon>Methanobacteriota</taxon>
        <taxon>Stenosarchaea group</taxon>
        <taxon>Halobacteria</taxon>
        <taxon>Halobacteriales</taxon>
        <taxon>Haloferacaceae</taxon>
        <taxon>Halobellus</taxon>
    </lineage>
</organism>
<comment type="caution">
    <text evidence="1">The sequence shown here is derived from an EMBL/GenBank/DDBJ whole genome shotgun (WGS) entry which is preliminary data.</text>
</comment>
<sequence length="267" mass="30327">MSIQGSFLPDGYPFTRLYRKRVANNQDLAVLVSDHQNRRGTGKTVLSLKLAALMDRTEEGLTPEKVAIDPSELTESYVELPKGSALVLDEAEAGLNKYEAGSAVNKAMRELVSMGRIREKYLVLNLPASSELDRDLKALCDFWFMIQNKGTALGHFLRWNPYSEEPRTPKTETWEWSDIDEDDPVRDVYDYLTDEKLAHLRGERDESSQRLSASEARDMVEQARTEAETETRNELLRSFYSELELTQSDLAEVVGLSRSRVADILTD</sequence>
<dbReference type="AlphaFoldDB" id="A0A830ESK7"/>
<dbReference type="RefSeq" id="WP_188788785.1">
    <property type="nucleotide sequence ID" value="NZ_BMOC01000039.1"/>
</dbReference>
<reference evidence="1" key="2">
    <citation type="submission" date="2020-09" db="EMBL/GenBank/DDBJ databases">
        <authorList>
            <person name="Sun Q."/>
            <person name="Ohkuma M."/>
        </authorList>
    </citation>
    <scope>NUCLEOTIDE SEQUENCE</scope>
    <source>
        <strain evidence="1">JCM 14359</strain>
    </source>
</reference>
<dbReference type="Proteomes" id="UP000653099">
    <property type="component" value="Unassembled WGS sequence"/>
</dbReference>
<dbReference type="Gene3D" id="3.40.50.300">
    <property type="entry name" value="P-loop containing nucleotide triphosphate hydrolases"/>
    <property type="match status" value="1"/>
</dbReference>
<dbReference type="InterPro" id="IPR027417">
    <property type="entry name" value="P-loop_NTPase"/>
</dbReference>
<dbReference type="EMBL" id="BMOC01000039">
    <property type="protein sequence ID" value="GGJ17699.1"/>
    <property type="molecule type" value="Genomic_DNA"/>
</dbReference>
<evidence type="ECO:0000313" key="1">
    <source>
        <dbReference type="EMBL" id="GGJ17699.1"/>
    </source>
</evidence>
<dbReference type="OrthoDB" id="204371at2157"/>
<keyword evidence="2" id="KW-1185">Reference proteome</keyword>
<accession>A0A830ESK7</accession>
<proteinExistence type="predicted"/>
<protein>
    <submittedName>
        <fullName evidence="1">Uncharacterized protein</fullName>
    </submittedName>
</protein>